<evidence type="ECO:0000313" key="4">
    <source>
        <dbReference type="Proteomes" id="UP000218965"/>
    </source>
</evidence>
<dbReference type="InterPro" id="IPR045466">
    <property type="entry name" value="DUF6498"/>
</dbReference>
<dbReference type="EMBL" id="AP017315">
    <property type="protein sequence ID" value="BAU32848.1"/>
    <property type="molecule type" value="Genomic_DNA"/>
</dbReference>
<keyword evidence="2" id="KW-1133">Transmembrane helix</keyword>
<evidence type="ECO:0000313" key="3">
    <source>
        <dbReference type="EMBL" id="BAU32848.1"/>
    </source>
</evidence>
<dbReference type="KEGG" id="malk:MalAC0309_2003"/>
<dbReference type="Proteomes" id="UP000218965">
    <property type="component" value="Chromosome"/>
</dbReference>
<organism evidence="3 4">
    <name type="scientific">Microcella alkaliphila</name>
    <dbReference type="NCBI Taxonomy" id="279828"/>
    <lineage>
        <taxon>Bacteria</taxon>
        <taxon>Bacillati</taxon>
        <taxon>Actinomycetota</taxon>
        <taxon>Actinomycetes</taxon>
        <taxon>Micrococcales</taxon>
        <taxon>Microbacteriaceae</taxon>
        <taxon>Microcella</taxon>
    </lineage>
</organism>
<feature type="compositionally biased region" description="Low complexity" evidence="1">
    <location>
        <begin position="29"/>
        <end position="46"/>
    </location>
</feature>
<dbReference type="RefSeq" id="WP_096422302.1">
    <property type="nucleotide sequence ID" value="NZ_AP017315.1"/>
</dbReference>
<protein>
    <submittedName>
        <fullName evidence="3">Uncharacterized protein</fullName>
    </submittedName>
</protein>
<feature type="region of interest" description="Disordered" evidence="1">
    <location>
        <begin position="1"/>
        <end position="52"/>
    </location>
</feature>
<feature type="transmembrane region" description="Helical" evidence="2">
    <location>
        <begin position="84"/>
        <end position="103"/>
    </location>
</feature>
<dbReference type="Pfam" id="PF20108">
    <property type="entry name" value="DUF6498"/>
    <property type="match status" value="1"/>
</dbReference>
<gene>
    <name evidence="3" type="ORF">MalAC0309_2003</name>
</gene>
<reference evidence="4" key="1">
    <citation type="submission" date="2015-12" db="EMBL/GenBank/DDBJ databases">
        <authorList>
            <person name="Shamseldin A."/>
            <person name="Moawad H."/>
            <person name="Abd El-Rahim W.M."/>
            <person name="Sadowsky M.J."/>
        </authorList>
    </citation>
    <scope>NUCLEOTIDE SEQUENCE [LARGE SCALE GENOMIC DNA]</scope>
    <source>
        <strain evidence="4">JAM AC0309</strain>
    </source>
</reference>
<evidence type="ECO:0000256" key="1">
    <source>
        <dbReference type="SAM" id="MobiDB-lite"/>
    </source>
</evidence>
<reference evidence="3 4" key="2">
    <citation type="submission" date="2016-01" db="EMBL/GenBank/DDBJ databases">
        <title>Microcella alkaliphila JAM AC0309 whole genome shotgun sequence.</title>
        <authorList>
            <person name="Kurata A."/>
            <person name="Hirose Y."/>
            <person name="Kishimoto N."/>
            <person name="Kobayashi T."/>
        </authorList>
    </citation>
    <scope>NUCLEOTIDE SEQUENCE [LARGE SCALE GENOMIC DNA]</scope>
    <source>
        <strain evidence="3 4">JAM AC0309</strain>
    </source>
</reference>
<feature type="transmembrane region" description="Helical" evidence="2">
    <location>
        <begin position="59"/>
        <end position="78"/>
    </location>
</feature>
<proteinExistence type="predicted"/>
<sequence>MSESESENEPNATGRGDPVPAGNAPYHSAPATPAPAATPALTAPTPESHPGPTRLAPRILTIAIYTLLPIAGVLFFGWDWREVIILYWLENVALGVAMVIRMLRTIADPGTDALIVNGRPINPGPIAVIGMTIFFCFHYGMFTIVHGVFVFSIAAGAFSIGASNNPNSLAGPDALSLATIDWLGVFLVFAVGGLIQLAMAAFGPLGPKRGSALMMSAYPRIIVLHITIIGGTFLIASLGWPPIAALLLIGMHGAVDAVAIVRANRAHREPAPV</sequence>
<dbReference type="AlphaFoldDB" id="A0A0U5BAT0"/>
<feature type="transmembrane region" description="Helical" evidence="2">
    <location>
        <begin position="217"/>
        <end position="237"/>
    </location>
</feature>
<feature type="transmembrane region" description="Helical" evidence="2">
    <location>
        <begin position="139"/>
        <end position="162"/>
    </location>
</feature>
<keyword evidence="2" id="KW-0812">Transmembrane</keyword>
<evidence type="ECO:0000256" key="2">
    <source>
        <dbReference type="SAM" id="Phobius"/>
    </source>
</evidence>
<accession>A0A0U5BAT0</accession>
<name>A0A0U5BAT0_9MICO</name>
<keyword evidence="2" id="KW-0472">Membrane</keyword>
<feature type="transmembrane region" description="Helical" evidence="2">
    <location>
        <begin position="182"/>
        <end position="205"/>
    </location>
</feature>
<dbReference type="OrthoDB" id="3734431at2"/>